<dbReference type="Proteomes" id="UP000038040">
    <property type="component" value="Unplaced"/>
</dbReference>
<dbReference type="WBParaSite" id="DME_0000940901-mRNA-1">
    <property type="protein sequence ID" value="DME_0000940901-mRNA-1"/>
    <property type="gene ID" value="DME_0000940901"/>
</dbReference>
<dbReference type="InterPro" id="IPR013783">
    <property type="entry name" value="Ig-like_fold"/>
</dbReference>
<dbReference type="PROSITE" id="PS50202">
    <property type="entry name" value="MSP"/>
    <property type="match status" value="1"/>
</dbReference>
<organism evidence="4 6">
    <name type="scientific">Dracunculus medinensis</name>
    <name type="common">Guinea worm</name>
    <dbReference type="NCBI Taxonomy" id="318479"/>
    <lineage>
        <taxon>Eukaryota</taxon>
        <taxon>Metazoa</taxon>
        <taxon>Ecdysozoa</taxon>
        <taxon>Nematoda</taxon>
        <taxon>Chromadorea</taxon>
        <taxon>Rhabditida</taxon>
        <taxon>Spirurina</taxon>
        <taxon>Dracunculoidea</taxon>
        <taxon>Dracunculidae</taxon>
        <taxon>Dracunculus</taxon>
    </lineage>
</organism>
<evidence type="ECO:0000256" key="1">
    <source>
        <dbReference type="RuleBase" id="RU003425"/>
    </source>
</evidence>
<dbReference type="Proteomes" id="UP000274756">
    <property type="component" value="Unassembled WGS sequence"/>
</dbReference>
<keyword evidence="5" id="KW-1185">Reference proteome</keyword>
<gene>
    <name evidence="3" type="ORF">DME_LOCUS3120</name>
</gene>
<keyword evidence="1" id="KW-0963">Cytoplasm</keyword>
<protein>
    <recommendedName>
        <fullName evidence="1">Major sperm protein</fullName>
    </recommendedName>
</protein>
<evidence type="ECO:0000259" key="2">
    <source>
        <dbReference type="PROSITE" id="PS50202"/>
    </source>
</evidence>
<evidence type="ECO:0000313" key="6">
    <source>
        <dbReference type="WBParaSite" id="DME_0000940901-mRNA-1"/>
    </source>
</evidence>
<dbReference type="Gene3D" id="2.60.40.10">
    <property type="entry name" value="Immunoglobulins"/>
    <property type="match status" value="1"/>
</dbReference>
<reference evidence="3 5" key="2">
    <citation type="submission" date="2018-11" db="EMBL/GenBank/DDBJ databases">
        <authorList>
            <consortium name="Pathogen Informatics"/>
        </authorList>
    </citation>
    <scope>NUCLEOTIDE SEQUENCE [LARGE SCALE GENOMIC DNA]</scope>
</reference>
<evidence type="ECO:0000313" key="5">
    <source>
        <dbReference type="Proteomes" id="UP000274756"/>
    </source>
</evidence>
<dbReference type="Pfam" id="PF00635">
    <property type="entry name" value="Motile_Sperm"/>
    <property type="match status" value="1"/>
</dbReference>
<comment type="function">
    <text evidence="1">Central component in molecular interactions underlying sperm crawling. Forms an extensive filament system that extends from sperm villipoda, along the leading edge of the pseudopod.</text>
</comment>
<dbReference type="InterPro" id="IPR000535">
    <property type="entry name" value="MSP_dom"/>
</dbReference>
<evidence type="ECO:0000313" key="4">
    <source>
        <dbReference type="Proteomes" id="UP000038040"/>
    </source>
</evidence>
<sequence length="392" mass="43968">MDGESGCMRVERLENHSIALFELSMTLRYWIQPPKALAGAFVISLICLLAGHSSQAACNFCVTLPAIILSCKKLTNINTTFINLDDLLKLQENILIYWTVQGIFNVLDNILWKGPDYFCVKFILLSLLFSFLTSDKANLKNKDEENSANLNDATSHLQSILTTVDYTQYTTSCSAPNDSTIFDKTTLSFNSYISSKAASVREDAGGGDSMRTIETDLYSTNSVTDIDSLCSSATSDIISDLSIRTANNNWLSKRDENQINIMVPCSNEESSFRNSIKLFTNPSYEIIFNVPCKKPVPLVIENHYKHAIMWTLKTNAVEKITGFPNHGILQSGDIVSVEISLVGDPAKFHGENDRLIIDYDLADATIENFNQSTMHRKKFYHRRKGLKVTYKN</sequence>
<keyword evidence="1" id="KW-0206">Cytoskeleton</keyword>
<dbReference type="EMBL" id="UYYG01000106">
    <property type="protein sequence ID" value="VDN53147.1"/>
    <property type="molecule type" value="Genomic_DNA"/>
</dbReference>
<name>A0A0N4UND1_DRAME</name>
<reference evidence="6" key="1">
    <citation type="submission" date="2017-02" db="UniProtKB">
        <authorList>
            <consortium name="WormBaseParasite"/>
        </authorList>
    </citation>
    <scope>IDENTIFICATION</scope>
</reference>
<feature type="domain" description="MSP" evidence="2">
    <location>
        <begin position="277"/>
        <end position="392"/>
    </location>
</feature>
<dbReference type="AlphaFoldDB" id="A0A0N4UND1"/>
<accession>A0A0N4UND1</accession>
<dbReference type="InterPro" id="IPR008962">
    <property type="entry name" value="PapD-like_sf"/>
</dbReference>
<proteinExistence type="predicted"/>
<dbReference type="SUPFAM" id="SSF49354">
    <property type="entry name" value="PapD-like"/>
    <property type="match status" value="1"/>
</dbReference>
<evidence type="ECO:0000313" key="3">
    <source>
        <dbReference type="EMBL" id="VDN53147.1"/>
    </source>
</evidence>